<dbReference type="AlphaFoldDB" id="A0A9D4FRW5"/>
<reference evidence="2" key="1">
    <citation type="journal article" date="2019" name="bioRxiv">
        <title>The Genome of the Zebra Mussel, Dreissena polymorpha: A Resource for Invasive Species Research.</title>
        <authorList>
            <person name="McCartney M.A."/>
            <person name="Auch B."/>
            <person name="Kono T."/>
            <person name="Mallez S."/>
            <person name="Zhang Y."/>
            <person name="Obille A."/>
            <person name="Becker A."/>
            <person name="Abrahante J.E."/>
            <person name="Garbe J."/>
            <person name="Badalamenti J.P."/>
            <person name="Herman A."/>
            <person name="Mangelson H."/>
            <person name="Liachko I."/>
            <person name="Sullivan S."/>
            <person name="Sone E.D."/>
            <person name="Koren S."/>
            <person name="Silverstein K.A.T."/>
            <person name="Beckman K.B."/>
            <person name="Gohl D.M."/>
        </authorList>
    </citation>
    <scope>NUCLEOTIDE SEQUENCE</scope>
    <source>
        <strain evidence="2">Duluth1</strain>
        <tissue evidence="2">Whole animal</tissue>
    </source>
</reference>
<evidence type="ECO:0000313" key="2">
    <source>
        <dbReference type="EMBL" id="KAH3800852.1"/>
    </source>
</evidence>
<feature type="compositionally biased region" description="Polar residues" evidence="1">
    <location>
        <begin position="39"/>
        <end position="55"/>
    </location>
</feature>
<keyword evidence="3" id="KW-1185">Reference proteome</keyword>
<organism evidence="2 3">
    <name type="scientific">Dreissena polymorpha</name>
    <name type="common">Zebra mussel</name>
    <name type="synonym">Mytilus polymorpha</name>
    <dbReference type="NCBI Taxonomy" id="45954"/>
    <lineage>
        <taxon>Eukaryota</taxon>
        <taxon>Metazoa</taxon>
        <taxon>Spiralia</taxon>
        <taxon>Lophotrochozoa</taxon>
        <taxon>Mollusca</taxon>
        <taxon>Bivalvia</taxon>
        <taxon>Autobranchia</taxon>
        <taxon>Heteroconchia</taxon>
        <taxon>Euheterodonta</taxon>
        <taxon>Imparidentia</taxon>
        <taxon>Neoheterodontei</taxon>
        <taxon>Myida</taxon>
        <taxon>Dreissenoidea</taxon>
        <taxon>Dreissenidae</taxon>
        <taxon>Dreissena</taxon>
    </lineage>
</organism>
<proteinExistence type="predicted"/>
<gene>
    <name evidence="2" type="ORF">DPMN_154495</name>
</gene>
<name>A0A9D4FRW5_DREPO</name>
<evidence type="ECO:0000256" key="1">
    <source>
        <dbReference type="SAM" id="MobiDB-lite"/>
    </source>
</evidence>
<evidence type="ECO:0000313" key="3">
    <source>
        <dbReference type="Proteomes" id="UP000828390"/>
    </source>
</evidence>
<dbReference type="EMBL" id="JAIWYP010000007">
    <property type="protein sequence ID" value="KAH3800852.1"/>
    <property type="molecule type" value="Genomic_DNA"/>
</dbReference>
<accession>A0A9D4FRW5</accession>
<sequence>MASLNATSRRPEPKNGFISRLIVLSTAVLEHFHHHWATRSKSGPAQKQQRPTSTSAAFVHLSGDVVKALSTYKQLPFRLAILPSSGSQ</sequence>
<feature type="region of interest" description="Disordered" evidence="1">
    <location>
        <begin position="35"/>
        <end position="55"/>
    </location>
</feature>
<reference evidence="2" key="2">
    <citation type="submission" date="2020-11" db="EMBL/GenBank/DDBJ databases">
        <authorList>
            <person name="McCartney M.A."/>
            <person name="Auch B."/>
            <person name="Kono T."/>
            <person name="Mallez S."/>
            <person name="Becker A."/>
            <person name="Gohl D.M."/>
            <person name="Silverstein K.A.T."/>
            <person name="Koren S."/>
            <person name="Bechman K.B."/>
            <person name="Herman A."/>
            <person name="Abrahante J.E."/>
            <person name="Garbe J."/>
        </authorList>
    </citation>
    <scope>NUCLEOTIDE SEQUENCE</scope>
    <source>
        <strain evidence="2">Duluth1</strain>
        <tissue evidence="2">Whole animal</tissue>
    </source>
</reference>
<comment type="caution">
    <text evidence="2">The sequence shown here is derived from an EMBL/GenBank/DDBJ whole genome shotgun (WGS) entry which is preliminary data.</text>
</comment>
<protein>
    <submittedName>
        <fullName evidence="2">Uncharacterized protein</fullName>
    </submittedName>
</protein>
<dbReference type="Proteomes" id="UP000828390">
    <property type="component" value="Unassembled WGS sequence"/>
</dbReference>